<evidence type="ECO:0000313" key="1">
    <source>
        <dbReference type="EMBL" id="CAL4074739.1"/>
    </source>
</evidence>
<dbReference type="EMBL" id="CAXKWB010004666">
    <property type="protein sequence ID" value="CAL4074739.1"/>
    <property type="molecule type" value="Genomic_DNA"/>
</dbReference>
<reference evidence="1 2" key="1">
    <citation type="submission" date="2024-05" db="EMBL/GenBank/DDBJ databases">
        <authorList>
            <person name="Wallberg A."/>
        </authorList>
    </citation>
    <scope>NUCLEOTIDE SEQUENCE [LARGE SCALE GENOMIC DNA]</scope>
</reference>
<keyword evidence="2" id="KW-1185">Reference proteome</keyword>
<protein>
    <submittedName>
        <fullName evidence="1">Uncharacterized protein</fullName>
    </submittedName>
</protein>
<accession>A0AAV2Q8U4</accession>
<sequence length="153" mass="16192">MGMALLKSSSCSSSELQSVLDFSGFVAMLGSSNLTVSTSFVPPGVRGPSSITINSGCVKLFLFELIMLDGLLGLKIGGFRSGSPASNEDWLSRSLECLDSGSVNLSPDSEDDLSLPKNLVCGKGSSLSILVTEIKEWHFLSLFPPLFVVLLRG</sequence>
<dbReference type="AlphaFoldDB" id="A0AAV2Q8U4"/>
<proteinExistence type="predicted"/>
<comment type="caution">
    <text evidence="1">The sequence shown here is derived from an EMBL/GenBank/DDBJ whole genome shotgun (WGS) entry which is preliminary data.</text>
</comment>
<evidence type="ECO:0000313" key="2">
    <source>
        <dbReference type="Proteomes" id="UP001497623"/>
    </source>
</evidence>
<name>A0AAV2Q8U4_MEGNR</name>
<dbReference type="Proteomes" id="UP001497623">
    <property type="component" value="Unassembled WGS sequence"/>
</dbReference>
<organism evidence="1 2">
    <name type="scientific">Meganyctiphanes norvegica</name>
    <name type="common">Northern krill</name>
    <name type="synonym">Thysanopoda norvegica</name>
    <dbReference type="NCBI Taxonomy" id="48144"/>
    <lineage>
        <taxon>Eukaryota</taxon>
        <taxon>Metazoa</taxon>
        <taxon>Ecdysozoa</taxon>
        <taxon>Arthropoda</taxon>
        <taxon>Crustacea</taxon>
        <taxon>Multicrustacea</taxon>
        <taxon>Malacostraca</taxon>
        <taxon>Eumalacostraca</taxon>
        <taxon>Eucarida</taxon>
        <taxon>Euphausiacea</taxon>
        <taxon>Euphausiidae</taxon>
        <taxon>Meganyctiphanes</taxon>
    </lineage>
</organism>
<gene>
    <name evidence="1" type="ORF">MNOR_LOCUS9592</name>
</gene>